<protein>
    <recommendedName>
        <fullName evidence="3">VWFA domain-containing protein</fullName>
    </recommendedName>
</protein>
<name>X1LPG5_9ZZZZ</name>
<dbReference type="InterPro" id="IPR036465">
    <property type="entry name" value="vWFA_dom_sf"/>
</dbReference>
<proteinExistence type="predicted"/>
<keyword evidence="1" id="KW-0472">Membrane</keyword>
<dbReference type="Gene3D" id="3.40.50.410">
    <property type="entry name" value="von Willebrand factor, type A domain"/>
    <property type="match status" value="1"/>
</dbReference>
<gene>
    <name evidence="2" type="ORF">S06H3_35215</name>
</gene>
<feature type="non-terminal residue" evidence="2">
    <location>
        <position position="206"/>
    </location>
</feature>
<evidence type="ECO:0008006" key="3">
    <source>
        <dbReference type="Google" id="ProtNLM"/>
    </source>
</evidence>
<feature type="transmembrane region" description="Helical" evidence="1">
    <location>
        <begin position="27"/>
        <end position="46"/>
    </location>
</feature>
<keyword evidence="1" id="KW-0812">Transmembrane</keyword>
<evidence type="ECO:0000256" key="1">
    <source>
        <dbReference type="SAM" id="Phobius"/>
    </source>
</evidence>
<dbReference type="AlphaFoldDB" id="X1LPG5"/>
<dbReference type="PANTHER" id="PTHR37947:SF1">
    <property type="entry name" value="BLL2462 PROTEIN"/>
    <property type="match status" value="1"/>
</dbReference>
<comment type="caution">
    <text evidence="2">The sequence shown here is derived from an EMBL/GenBank/DDBJ whole genome shotgun (WGS) entry which is preliminary data.</text>
</comment>
<evidence type="ECO:0000313" key="2">
    <source>
        <dbReference type="EMBL" id="GAI21257.1"/>
    </source>
</evidence>
<organism evidence="2">
    <name type="scientific">marine sediment metagenome</name>
    <dbReference type="NCBI Taxonomy" id="412755"/>
    <lineage>
        <taxon>unclassified sequences</taxon>
        <taxon>metagenomes</taxon>
        <taxon>ecological metagenomes</taxon>
    </lineage>
</organism>
<sequence>MIVLLISIVAIGLTVLLYYKSLALAPLRILVIILLYILITGFVFSVKLKKESNAPAILIDYSTSMTRYFPIALQEIDKIDFPHSLFFFNESLTTTIPEHGSPSGRFTDITGAISKVNKLQPSAIILISDGNHNFGESPLSIIKDINTPVYCFGVGSESQRDQAIIEVLYPEYAFIGDSVKIEVIIQSQGFEGGNGRVRLKSGQKKA</sequence>
<dbReference type="EMBL" id="BARV01021233">
    <property type="protein sequence ID" value="GAI21257.1"/>
    <property type="molecule type" value="Genomic_DNA"/>
</dbReference>
<dbReference type="SUPFAM" id="SSF53300">
    <property type="entry name" value="vWA-like"/>
    <property type="match status" value="1"/>
</dbReference>
<reference evidence="2" key="1">
    <citation type="journal article" date="2014" name="Front. Microbiol.">
        <title>High frequency of phylogenetically diverse reductive dehalogenase-homologous genes in deep subseafloor sedimentary metagenomes.</title>
        <authorList>
            <person name="Kawai M."/>
            <person name="Futagami T."/>
            <person name="Toyoda A."/>
            <person name="Takaki Y."/>
            <person name="Nishi S."/>
            <person name="Hori S."/>
            <person name="Arai W."/>
            <person name="Tsubouchi T."/>
            <person name="Morono Y."/>
            <person name="Uchiyama I."/>
            <person name="Ito T."/>
            <person name="Fujiyama A."/>
            <person name="Inagaki F."/>
            <person name="Takami H."/>
        </authorList>
    </citation>
    <scope>NUCLEOTIDE SEQUENCE</scope>
    <source>
        <strain evidence="2">Expedition CK06-06</strain>
    </source>
</reference>
<dbReference type="PANTHER" id="PTHR37947">
    <property type="entry name" value="BLL2462 PROTEIN"/>
    <property type="match status" value="1"/>
</dbReference>
<keyword evidence="1" id="KW-1133">Transmembrane helix</keyword>
<accession>X1LPG5</accession>